<dbReference type="PROSITE" id="PS01187">
    <property type="entry name" value="EGF_CA"/>
    <property type="match status" value="1"/>
</dbReference>
<feature type="disulfide bond" evidence="13">
    <location>
        <begin position="308"/>
        <end position="317"/>
    </location>
</feature>
<dbReference type="PROSITE" id="PS51051">
    <property type="entry name" value="DSL"/>
    <property type="match status" value="1"/>
</dbReference>
<dbReference type="InterPro" id="IPR000152">
    <property type="entry name" value="EGF-type_Asp/Asn_hydroxyl_site"/>
</dbReference>
<dbReference type="InterPro" id="IPR051022">
    <property type="entry name" value="Notch_Cell-Fate_Det"/>
</dbReference>
<keyword evidence="11 13" id="KW-1015">Disulfide bond</keyword>
<feature type="disulfide bond" evidence="13">
    <location>
        <begin position="526"/>
        <end position="535"/>
    </location>
</feature>
<keyword evidence="12" id="KW-0325">Glycoprotein</keyword>
<evidence type="ECO:0000256" key="11">
    <source>
        <dbReference type="ARBA" id="ARBA00023157"/>
    </source>
</evidence>
<protein>
    <recommendedName>
        <fullName evidence="15">Delta-like protein</fullName>
    </recommendedName>
</protein>
<dbReference type="PROSITE" id="PS01186">
    <property type="entry name" value="EGF_2"/>
    <property type="match status" value="5"/>
</dbReference>
<dbReference type="PROSITE" id="PS00022">
    <property type="entry name" value="EGF_1"/>
    <property type="match status" value="7"/>
</dbReference>
<dbReference type="FunFam" id="2.10.25.10:FF:000095">
    <property type="entry name" value="Notch, isoform B"/>
    <property type="match status" value="1"/>
</dbReference>
<reference evidence="19" key="2">
    <citation type="submission" date="2004-02" db="EMBL/GenBank/DDBJ databases">
        <authorList>
            <consortium name="Genoscope"/>
            <consortium name="Whitehead Institute Centre for Genome Research"/>
        </authorList>
    </citation>
    <scope>NUCLEOTIDE SEQUENCE</scope>
</reference>
<feature type="domain" description="EGF-like" evidence="17">
    <location>
        <begin position="462"/>
        <end position="497"/>
    </location>
</feature>
<feature type="disulfide bond" evidence="13">
    <location>
        <begin position="487"/>
        <end position="496"/>
    </location>
</feature>
<evidence type="ECO:0000313" key="19">
    <source>
        <dbReference type="EMBL" id="CAF97426.1"/>
    </source>
</evidence>
<dbReference type="FunFam" id="2.10.25.10:FF:000143">
    <property type="entry name" value="Protein crumbs 1"/>
    <property type="match status" value="1"/>
</dbReference>
<dbReference type="Pfam" id="PF21700">
    <property type="entry name" value="EGF_DL_JAG"/>
    <property type="match status" value="1"/>
</dbReference>
<dbReference type="Pfam" id="PF01414">
    <property type="entry name" value="DSL"/>
    <property type="match status" value="1"/>
</dbReference>
<dbReference type="FunFam" id="2.10.25.10:FF:000146">
    <property type="entry name" value="Putative neurogenic locus notch"/>
    <property type="match status" value="1"/>
</dbReference>
<evidence type="ECO:0000256" key="1">
    <source>
        <dbReference type="ARBA" id="ARBA00004479"/>
    </source>
</evidence>
<feature type="disulfide bond" evidence="14">
    <location>
        <begin position="184"/>
        <end position="196"/>
    </location>
</feature>
<proteinExistence type="predicted"/>
<dbReference type="InterPro" id="IPR013032">
    <property type="entry name" value="EGF-like_CS"/>
</dbReference>
<evidence type="ECO:0000259" key="18">
    <source>
        <dbReference type="PROSITE" id="PS51051"/>
    </source>
</evidence>
<dbReference type="Gene3D" id="2.10.25.140">
    <property type="match status" value="1"/>
</dbReference>
<feature type="domain" description="EGF-like" evidence="17">
    <location>
        <begin position="499"/>
        <end position="536"/>
    </location>
</feature>
<dbReference type="PANTHER" id="PTHR24049">
    <property type="entry name" value="CRUMBS FAMILY MEMBER"/>
    <property type="match status" value="1"/>
</dbReference>
<evidence type="ECO:0000256" key="2">
    <source>
        <dbReference type="ARBA" id="ARBA00022473"/>
    </source>
</evidence>
<dbReference type="Gene3D" id="2.60.40.3510">
    <property type="match status" value="1"/>
</dbReference>
<dbReference type="CDD" id="cd00054">
    <property type="entry name" value="EGF_CA"/>
    <property type="match status" value="5"/>
</dbReference>
<feature type="region of interest" description="Disordered" evidence="16">
    <location>
        <begin position="79"/>
        <end position="105"/>
    </location>
</feature>
<keyword evidence="15" id="KW-0732">Signal</keyword>
<evidence type="ECO:0000256" key="7">
    <source>
        <dbReference type="ARBA" id="ARBA00022843"/>
    </source>
</evidence>
<feature type="domain" description="EGF-like" evidence="17">
    <location>
        <begin position="396"/>
        <end position="432"/>
    </location>
</feature>
<dbReference type="KEGG" id="tng:GSTEN00014783G001"/>
<evidence type="ECO:0000256" key="10">
    <source>
        <dbReference type="ARBA" id="ARBA00023136"/>
    </source>
</evidence>
<feature type="compositionally biased region" description="Gly residues" evidence="16">
    <location>
        <begin position="92"/>
        <end position="101"/>
    </location>
</feature>
<evidence type="ECO:0000256" key="9">
    <source>
        <dbReference type="ARBA" id="ARBA00022989"/>
    </source>
</evidence>
<keyword evidence="10 15" id="KW-0472">Membrane</keyword>
<dbReference type="InterPro" id="IPR001881">
    <property type="entry name" value="EGF-like_Ca-bd_dom"/>
</dbReference>
<dbReference type="GO" id="GO:0007219">
    <property type="term" value="P:Notch signaling pathway"/>
    <property type="evidence" value="ECO:0007669"/>
    <property type="project" value="UniProtKB-KW"/>
</dbReference>
<dbReference type="Pfam" id="PF00008">
    <property type="entry name" value="EGF"/>
    <property type="match status" value="4"/>
</dbReference>
<evidence type="ECO:0000256" key="8">
    <source>
        <dbReference type="ARBA" id="ARBA00022976"/>
    </source>
</evidence>
<dbReference type="FunFam" id="2.10.25.140:FF:000001">
    <property type="entry name" value="Delta-like protein"/>
    <property type="match status" value="1"/>
</dbReference>
<feature type="disulfide bond" evidence="14">
    <location>
        <begin position="204"/>
        <end position="213"/>
    </location>
</feature>
<feature type="disulfide bond" evidence="14">
    <location>
        <begin position="171"/>
        <end position="180"/>
    </location>
</feature>
<feature type="disulfide bond" evidence="13">
    <location>
        <begin position="346"/>
        <end position="355"/>
    </location>
</feature>
<evidence type="ECO:0000259" key="17">
    <source>
        <dbReference type="PROSITE" id="PS50026"/>
    </source>
</evidence>
<keyword evidence="3 13" id="KW-0245">EGF-like domain</keyword>
<sequence>QAVGAVGMFELQIRNFQNPDGLLQSGECCDLPASGGQRCSARDQCDTFFYACLKEYQARVLPKGACTFGSGSTGVLGGNSLSLQHHDHKGGEGGGGGGGGGGREEDTNGHIVIRFKYAWPPWMEGGTGGWTRSADRAGPPVLHAEPRRPVADVPSPRATPESGVLRSASRCDLNYYGPLCNKFCRARDDFFGHFSCNLSGSKVCMEGWTGPECKEAVCKQGCHQSHGFCSEPGECKCHYGWKGPLCDQCVTFPGCVYGSCTEPWQCVCDVNWGGLLCNKDLNYCGNHQPCKNGGTCTNTEPNEYQCECQEGFRGRNCDIVEHACLSSPCMNGATCVENPAGFTCICTSSWTGASCTDAVRQCDRSPCGHGASCQEIPGGFRCLCPPGWTGRTCQLDANECEVSVCIHAHSCHNLIGGYLCDCLPGWVGPNCDIRNSSCQDLCQNNGHCEVTGSARGAVLPSWFDRCLSVCFLPLVLKDLVSGSRCVCPPGFSGTYCQNAPRPCEGAPCLHGGQCVETAGTSATCICPAGYSGNLCEPAHAPKLDISNREREKLNRFHSTETQEVEA</sequence>
<feature type="domain" description="EGF-like" evidence="17">
    <location>
        <begin position="358"/>
        <end position="394"/>
    </location>
</feature>
<feature type="domain" description="EGF-like" evidence="17">
    <location>
        <begin position="320"/>
        <end position="356"/>
    </location>
</feature>
<evidence type="ECO:0000256" key="15">
    <source>
        <dbReference type="RuleBase" id="RU280815"/>
    </source>
</evidence>
<organism evidence="19">
    <name type="scientific">Tetraodon nigroviridis</name>
    <name type="common">Spotted green pufferfish</name>
    <name type="synonym">Chelonodon nigroviridis</name>
    <dbReference type="NCBI Taxonomy" id="99883"/>
    <lineage>
        <taxon>Eukaryota</taxon>
        <taxon>Metazoa</taxon>
        <taxon>Chordata</taxon>
        <taxon>Craniata</taxon>
        <taxon>Vertebrata</taxon>
        <taxon>Euteleostomi</taxon>
        <taxon>Actinopterygii</taxon>
        <taxon>Neopterygii</taxon>
        <taxon>Teleostei</taxon>
        <taxon>Neoteleostei</taxon>
        <taxon>Acanthomorphata</taxon>
        <taxon>Eupercaria</taxon>
        <taxon>Tetraodontiformes</taxon>
        <taxon>Tetradontoidea</taxon>
        <taxon>Tetraodontidae</taxon>
        <taxon>Tetraodon</taxon>
    </lineage>
</organism>
<keyword evidence="7" id="KW-0832">Ubl conjugation</keyword>
<dbReference type="GO" id="GO:0031017">
    <property type="term" value="P:exocrine pancreas development"/>
    <property type="evidence" value="ECO:0007669"/>
    <property type="project" value="UniProtKB-ARBA"/>
</dbReference>
<feature type="region of interest" description="Disordered" evidence="16">
    <location>
        <begin position="130"/>
        <end position="161"/>
    </location>
</feature>
<keyword evidence="4 15" id="KW-0812">Transmembrane</keyword>
<dbReference type="PROSITE" id="PS00010">
    <property type="entry name" value="ASX_HYDROXYL"/>
    <property type="match status" value="1"/>
</dbReference>
<dbReference type="FunFam" id="2.10.25.10:FF:000294">
    <property type="entry name" value="Delta-like protein"/>
    <property type="match status" value="1"/>
</dbReference>
<feature type="disulfide bond" evidence="13">
    <location>
        <begin position="384"/>
        <end position="393"/>
    </location>
</feature>
<evidence type="ECO:0000256" key="4">
    <source>
        <dbReference type="ARBA" id="ARBA00022692"/>
    </source>
</evidence>
<evidence type="ECO:0000256" key="16">
    <source>
        <dbReference type="SAM" id="MobiDB-lite"/>
    </source>
</evidence>
<dbReference type="SUPFAM" id="SSF57196">
    <property type="entry name" value="EGF/Laminin"/>
    <property type="match status" value="3"/>
</dbReference>
<comment type="caution">
    <text evidence="13">Lacks conserved residue(s) required for the propagation of feature annotation.</text>
</comment>
<evidence type="ECO:0000256" key="5">
    <source>
        <dbReference type="ARBA" id="ARBA00022737"/>
    </source>
</evidence>
<feature type="domain" description="EGF-like" evidence="17">
    <location>
        <begin position="280"/>
        <end position="318"/>
    </location>
</feature>
<dbReference type="SMART" id="SM00179">
    <property type="entry name" value="EGF_CA"/>
    <property type="match status" value="5"/>
</dbReference>
<evidence type="ECO:0000256" key="3">
    <source>
        <dbReference type="ARBA" id="ARBA00022536"/>
    </source>
</evidence>
<feature type="non-terminal residue" evidence="19">
    <location>
        <position position="1"/>
    </location>
</feature>
<dbReference type="Pfam" id="PF12661">
    <property type="entry name" value="hEGF"/>
    <property type="match status" value="1"/>
</dbReference>
<dbReference type="OrthoDB" id="283575at2759"/>
<evidence type="ECO:0000256" key="13">
    <source>
        <dbReference type="PROSITE-ProRule" id="PRU00076"/>
    </source>
</evidence>
<dbReference type="InterPro" id="IPR009030">
    <property type="entry name" value="Growth_fac_rcpt_cys_sf"/>
</dbReference>
<dbReference type="FunFam" id="2.10.25.10:FF:000018">
    <property type="entry name" value="Delta-like 1"/>
    <property type="match status" value="1"/>
</dbReference>
<dbReference type="SMART" id="SM00051">
    <property type="entry name" value="DSL"/>
    <property type="match status" value="1"/>
</dbReference>
<dbReference type="GO" id="GO:0005509">
    <property type="term" value="F:calcium ion binding"/>
    <property type="evidence" value="ECO:0007669"/>
    <property type="project" value="InterPro"/>
</dbReference>
<feature type="domain" description="DSL" evidence="18">
    <location>
        <begin position="169"/>
        <end position="213"/>
    </location>
</feature>
<dbReference type="Pfam" id="PF07657">
    <property type="entry name" value="MNNL"/>
    <property type="match status" value="1"/>
</dbReference>
<evidence type="ECO:0000256" key="12">
    <source>
        <dbReference type="ARBA" id="ARBA00023180"/>
    </source>
</evidence>
<dbReference type="SMART" id="SM00181">
    <property type="entry name" value="EGF"/>
    <property type="match status" value="8"/>
</dbReference>
<dbReference type="GO" id="GO:0016020">
    <property type="term" value="C:membrane"/>
    <property type="evidence" value="ECO:0007669"/>
    <property type="project" value="UniProtKB-SubCell"/>
</dbReference>
<dbReference type="AlphaFoldDB" id="Q4SPK6"/>
<dbReference type="Gene3D" id="2.10.25.10">
    <property type="entry name" value="Laminin"/>
    <property type="match status" value="7"/>
</dbReference>
<keyword evidence="2 15" id="KW-0217">Developmental protein</keyword>
<dbReference type="EMBL" id="CAAE01014537">
    <property type="protein sequence ID" value="CAF97426.1"/>
    <property type="molecule type" value="Genomic_DNA"/>
</dbReference>
<accession>Q4SPK6</accession>
<gene>
    <name evidence="19" type="ORF">GSTENG00014783001</name>
</gene>
<dbReference type="InterPro" id="IPR018097">
    <property type="entry name" value="EGF_Ca-bd_CS"/>
</dbReference>
<evidence type="ECO:0000256" key="6">
    <source>
        <dbReference type="ARBA" id="ARBA00022782"/>
    </source>
</evidence>
<evidence type="ECO:0000256" key="14">
    <source>
        <dbReference type="PROSITE-ProRule" id="PRU00377"/>
    </source>
</evidence>
<comment type="function">
    <text evidence="15">Putative Notch ligand involved in the mediation of Notch signaling.</text>
</comment>
<dbReference type="InterPro" id="IPR001774">
    <property type="entry name" value="DSL"/>
</dbReference>
<reference evidence="19" key="1">
    <citation type="journal article" date="2004" name="Nature">
        <title>Genome duplication in the teleost fish Tetraodon nigroviridis reveals the early vertebrate proto-karyotype.</title>
        <authorList>
            <person name="Jaillon O."/>
            <person name="Aury J.-M."/>
            <person name="Brunet F."/>
            <person name="Petit J.-L."/>
            <person name="Stange-Thomann N."/>
            <person name="Mauceli E."/>
            <person name="Bouneau L."/>
            <person name="Fischer C."/>
            <person name="Ozouf-Costaz C."/>
            <person name="Bernot A."/>
            <person name="Nicaud S."/>
            <person name="Jaffe D."/>
            <person name="Fisher S."/>
            <person name="Lutfalla G."/>
            <person name="Dossat C."/>
            <person name="Segurens B."/>
            <person name="Dasilva C."/>
            <person name="Salanoubat M."/>
            <person name="Levy M."/>
            <person name="Boudet N."/>
            <person name="Castellano S."/>
            <person name="Anthouard V."/>
            <person name="Jubin C."/>
            <person name="Castelli V."/>
            <person name="Katinka M."/>
            <person name="Vacherie B."/>
            <person name="Biemont C."/>
            <person name="Skalli Z."/>
            <person name="Cattolico L."/>
            <person name="Poulain J."/>
            <person name="De Berardinis V."/>
            <person name="Cruaud C."/>
            <person name="Duprat S."/>
            <person name="Brottier P."/>
            <person name="Coutanceau J.-P."/>
            <person name="Gouzy J."/>
            <person name="Parra G."/>
            <person name="Lardier G."/>
            <person name="Chapple C."/>
            <person name="McKernan K.J."/>
            <person name="McEwan P."/>
            <person name="Bosak S."/>
            <person name="Kellis M."/>
            <person name="Volff J.-N."/>
            <person name="Guigo R."/>
            <person name="Zody M.C."/>
            <person name="Mesirov J."/>
            <person name="Lindblad-Toh K."/>
            <person name="Birren B."/>
            <person name="Nusbaum C."/>
            <person name="Kahn D."/>
            <person name="Robinson-Rechavi M."/>
            <person name="Laudet V."/>
            <person name="Schachter V."/>
            <person name="Quetier F."/>
            <person name="Saurin W."/>
            <person name="Scarpelli C."/>
            <person name="Wincker P."/>
            <person name="Lander E.S."/>
            <person name="Weissenbach J."/>
            <person name="Roest Crollius H."/>
        </authorList>
    </citation>
    <scope>NUCLEOTIDE SEQUENCE [LARGE SCALE GENOMIC DNA]</scope>
</reference>
<keyword evidence="9 15" id="KW-1133">Transmembrane helix</keyword>
<dbReference type="InterPro" id="IPR000742">
    <property type="entry name" value="EGF"/>
</dbReference>
<dbReference type="PROSITE" id="PS50026">
    <property type="entry name" value="EGF_3"/>
    <property type="match status" value="6"/>
</dbReference>
<feature type="disulfide bond" evidence="13">
    <location>
        <begin position="422"/>
        <end position="431"/>
    </location>
</feature>
<keyword evidence="8" id="KW-0914">Notch signaling pathway</keyword>
<dbReference type="GO" id="GO:0030154">
    <property type="term" value="P:cell differentiation"/>
    <property type="evidence" value="ECO:0007669"/>
    <property type="project" value="UniProtKB-KW"/>
</dbReference>
<keyword evidence="6" id="KW-0221">Differentiation</keyword>
<comment type="subcellular location">
    <subcellularLocation>
        <location evidence="1 15">Membrane</location>
        <topology evidence="1 15">Single-pass type I membrane protein</topology>
    </subcellularLocation>
</comment>
<dbReference type="InterPro" id="IPR011651">
    <property type="entry name" value="Notch_ligand_N"/>
</dbReference>
<dbReference type="FunFam" id="2.10.25.10:FF:000118">
    <property type="entry name" value="protein delta homolog 2"/>
    <property type="match status" value="1"/>
</dbReference>
<name>Q4SPK6_TETNG</name>
<keyword evidence="5 15" id="KW-0677">Repeat</keyword>
<dbReference type="SUPFAM" id="SSF57184">
    <property type="entry name" value="Growth factor receptor domain"/>
    <property type="match status" value="1"/>
</dbReference>